<dbReference type="PANTHER" id="PTHR47725:SF2">
    <property type="entry name" value="UBIQUITIN-LIKE DOMAIN-CONTAINING PROTEIN"/>
    <property type="match status" value="1"/>
</dbReference>
<evidence type="ECO:0000313" key="3">
    <source>
        <dbReference type="EMBL" id="KAI5080629.1"/>
    </source>
</evidence>
<gene>
    <name evidence="3" type="ORF">GOP47_0003812</name>
</gene>
<dbReference type="Proteomes" id="UP000886520">
    <property type="component" value="Chromosome 4"/>
</dbReference>
<dbReference type="CDD" id="cd17039">
    <property type="entry name" value="Ubl_ubiquitin_like"/>
    <property type="match status" value="1"/>
</dbReference>
<sequence>MWGPQKGGGTLRSAPLEAYGTEPAFGWVFTLRLSPFNEGLSAITASLHHHHLHHHNMAMHIRVKRKKTTYFVHCEPSDTVLQVKNKLEALTDSPASNQRLILMDSHHVLDDGQTLAQQQVENNSIIALTLKKNRSRLFSWSHSMTFLIIVAKLSFYRYFPTCLEFVILFLIIS</sequence>
<evidence type="ECO:0000313" key="4">
    <source>
        <dbReference type="Proteomes" id="UP000886520"/>
    </source>
</evidence>
<keyword evidence="1" id="KW-0472">Membrane</keyword>
<dbReference type="PANTHER" id="PTHR47725">
    <property type="entry name" value="OS03G0364000 PROTEIN"/>
    <property type="match status" value="1"/>
</dbReference>
<name>A0A9D4V6U9_ADICA</name>
<feature type="domain" description="Ubiquitin-like" evidence="2">
    <location>
        <begin position="59"/>
        <end position="135"/>
    </location>
</feature>
<evidence type="ECO:0000256" key="1">
    <source>
        <dbReference type="SAM" id="Phobius"/>
    </source>
</evidence>
<dbReference type="AlphaFoldDB" id="A0A9D4V6U9"/>
<evidence type="ECO:0000259" key="2">
    <source>
        <dbReference type="PROSITE" id="PS50053"/>
    </source>
</evidence>
<proteinExistence type="predicted"/>
<dbReference type="SMART" id="SM00213">
    <property type="entry name" value="UBQ"/>
    <property type="match status" value="1"/>
</dbReference>
<comment type="caution">
    <text evidence="3">The sequence shown here is derived from an EMBL/GenBank/DDBJ whole genome shotgun (WGS) entry which is preliminary data.</text>
</comment>
<dbReference type="EMBL" id="JABFUD020000004">
    <property type="protein sequence ID" value="KAI5080629.1"/>
    <property type="molecule type" value="Genomic_DNA"/>
</dbReference>
<keyword evidence="4" id="KW-1185">Reference proteome</keyword>
<dbReference type="InterPro" id="IPR000626">
    <property type="entry name" value="Ubiquitin-like_dom"/>
</dbReference>
<dbReference type="PROSITE" id="PS50053">
    <property type="entry name" value="UBIQUITIN_2"/>
    <property type="match status" value="1"/>
</dbReference>
<organism evidence="3 4">
    <name type="scientific">Adiantum capillus-veneris</name>
    <name type="common">Maidenhair fern</name>
    <dbReference type="NCBI Taxonomy" id="13818"/>
    <lineage>
        <taxon>Eukaryota</taxon>
        <taxon>Viridiplantae</taxon>
        <taxon>Streptophyta</taxon>
        <taxon>Embryophyta</taxon>
        <taxon>Tracheophyta</taxon>
        <taxon>Polypodiopsida</taxon>
        <taxon>Polypodiidae</taxon>
        <taxon>Polypodiales</taxon>
        <taxon>Pteridineae</taxon>
        <taxon>Pteridaceae</taxon>
        <taxon>Vittarioideae</taxon>
        <taxon>Adiantum</taxon>
    </lineage>
</organism>
<reference evidence="3" key="1">
    <citation type="submission" date="2021-01" db="EMBL/GenBank/DDBJ databases">
        <title>Adiantum capillus-veneris genome.</title>
        <authorList>
            <person name="Fang Y."/>
            <person name="Liao Q."/>
        </authorList>
    </citation>
    <scope>NUCLEOTIDE SEQUENCE</scope>
    <source>
        <strain evidence="3">H3</strain>
        <tissue evidence="3">Leaf</tissue>
    </source>
</reference>
<dbReference type="SUPFAM" id="SSF54236">
    <property type="entry name" value="Ubiquitin-like"/>
    <property type="match status" value="1"/>
</dbReference>
<accession>A0A9D4V6U9</accession>
<dbReference type="Pfam" id="PF00240">
    <property type="entry name" value="ubiquitin"/>
    <property type="match status" value="1"/>
</dbReference>
<feature type="transmembrane region" description="Helical" evidence="1">
    <location>
        <begin position="137"/>
        <end position="159"/>
    </location>
</feature>
<dbReference type="OrthoDB" id="428577at2759"/>
<dbReference type="InterPro" id="IPR029071">
    <property type="entry name" value="Ubiquitin-like_domsf"/>
</dbReference>
<dbReference type="Gene3D" id="3.10.20.90">
    <property type="entry name" value="Phosphatidylinositol 3-kinase Catalytic Subunit, Chain A, domain 1"/>
    <property type="match status" value="1"/>
</dbReference>
<keyword evidence="1" id="KW-0812">Transmembrane</keyword>
<keyword evidence="1" id="KW-1133">Transmembrane helix</keyword>
<protein>
    <recommendedName>
        <fullName evidence="2">Ubiquitin-like domain-containing protein</fullName>
    </recommendedName>
</protein>